<feature type="compositionally biased region" description="Basic residues" evidence="1">
    <location>
        <begin position="13"/>
        <end position="24"/>
    </location>
</feature>
<evidence type="ECO:0000256" key="1">
    <source>
        <dbReference type="SAM" id="MobiDB-lite"/>
    </source>
</evidence>
<dbReference type="AlphaFoldDB" id="A0A8X6MG14"/>
<comment type="caution">
    <text evidence="2">The sequence shown here is derived from an EMBL/GenBank/DDBJ whole genome shotgun (WGS) entry which is preliminary data.</text>
</comment>
<accession>A0A8X6MG14</accession>
<proteinExistence type="predicted"/>
<name>A0A8X6MG14_9ARAC</name>
<dbReference type="Proteomes" id="UP000886998">
    <property type="component" value="Unassembled WGS sequence"/>
</dbReference>
<sequence length="104" mass="11459">MLQGTGKRNASNRTKRVTFKRKKEPNHSGSSGCSFSSSGRIFELVRASDKTSSEVARAMTGTKADNNGHTSAIPNQRWDASNRLLMRREGVHKEDTGFHGHWGG</sequence>
<protein>
    <submittedName>
        <fullName evidence="2">Uncharacterized protein</fullName>
    </submittedName>
</protein>
<gene>
    <name evidence="2" type="ORF">TNIN_361551</name>
</gene>
<feature type="compositionally biased region" description="Polar residues" evidence="1">
    <location>
        <begin position="1"/>
        <end position="12"/>
    </location>
</feature>
<feature type="region of interest" description="Disordered" evidence="1">
    <location>
        <begin position="1"/>
        <end position="35"/>
    </location>
</feature>
<keyword evidence="3" id="KW-1185">Reference proteome</keyword>
<dbReference type="EMBL" id="BMAV01026748">
    <property type="protein sequence ID" value="GFS53043.1"/>
    <property type="molecule type" value="Genomic_DNA"/>
</dbReference>
<reference evidence="2" key="1">
    <citation type="submission" date="2020-08" db="EMBL/GenBank/DDBJ databases">
        <title>Multicomponent nature underlies the extraordinary mechanical properties of spider dragline silk.</title>
        <authorList>
            <person name="Kono N."/>
            <person name="Nakamura H."/>
            <person name="Mori M."/>
            <person name="Yoshida Y."/>
            <person name="Ohtoshi R."/>
            <person name="Malay A.D."/>
            <person name="Moran D.A.P."/>
            <person name="Tomita M."/>
            <person name="Numata K."/>
            <person name="Arakawa K."/>
        </authorList>
    </citation>
    <scope>NUCLEOTIDE SEQUENCE</scope>
</reference>
<evidence type="ECO:0000313" key="2">
    <source>
        <dbReference type="EMBL" id="GFS53043.1"/>
    </source>
</evidence>
<evidence type="ECO:0000313" key="3">
    <source>
        <dbReference type="Proteomes" id="UP000886998"/>
    </source>
</evidence>
<organism evidence="2 3">
    <name type="scientific">Trichonephila inaurata madagascariensis</name>
    <dbReference type="NCBI Taxonomy" id="2747483"/>
    <lineage>
        <taxon>Eukaryota</taxon>
        <taxon>Metazoa</taxon>
        <taxon>Ecdysozoa</taxon>
        <taxon>Arthropoda</taxon>
        <taxon>Chelicerata</taxon>
        <taxon>Arachnida</taxon>
        <taxon>Araneae</taxon>
        <taxon>Araneomorphae</taxon>
        <taxon>Entelegynae</taxon>
        <taxon>Araneoidea</taxon>
        <taxon>Nephilidae</taxon>
        <taxon>Trichonephila</taxon>
        <taxon>Trichonephila inaurata</taxon>
    </lineage>
</organism>